<keyword evidence="9" id="KW-1185">Reference proteome</keyword>
<dbReference type="GO" id="GO:0006287">
    <property type="term" value="P:base-excision repair, gap-filling"/>
    <property type="evidence" value="ECO:0007669"/>
    <property type="project" value="TreeGrafter"/>
</dbReference>
<dbReference type="Gene3D" id="3.90.1600.10">
    <property type="entry name" value="Palm domain of DNA polymerase"/>
    <property type="match status" value="1"/>
</dbReference>
<dbReference type="PANTHER" id="PTHR10322">
    <property type="entry name" value="DNA POLYMERASE CATALYTIC SUBUNIT"/>
    <property type="match status" value="1"/>
</dbReference>
<keyword evidence="4" id="KW-0239">DNA-directed DNA polymerase</keyword>
<dbReference type="InterPro" id="IPR043502">
    <property type="entry name" value="DNA/RNA_pol_sf"/>
</dbReference>
<keyword evidence="5" id="KW-0238">DNA-binding</keyword>
<name>A0A9D3VJB0_9ROSI</name>
<dbReference type="GO" id="GO:0000166">
    <property type="term" value="F:nucleotide binding"/>
    <property type="evidence" value="ECO:0007669"/>
    <property type="project" value="InterPro"/>
</dbReference>
<keyword evidence="3" id="KW-0548">Nucleotidyltransferase</keyword>
<dbReference type="Pfam" id="PF00136">
    <property type="entry name" value="DNA_pol_B"/>
    <property type="match status" value="1"/>
</dbReference>
<evidence type="ECO:0000256" key="3">
    <source>
        <dbReference type="ARBA" id="ARBA00022695"/>
    </source>
</evidence>
<evidence type="ECO:0000313" key="9">
    <source>
        <dbReference type="Proteomes" id="UP000828251"/>
    </source>
</evidence>
<evidence type="ECO:0000256" key="4">
    <source>
        <dbReference type="ARBA" id="ARBA00022932"/>
    </source>
</evidence>
<dbReference type="SUPFAM" id="SSF56672">
    <property type="entry name" value="DNA/RNA polymerases"/>
    <property type="match status" value="1"/>
</dbReference>
<dbReference type="GO" id="GO:0043625">
    <property type="term" value="C:delta DNA polymerase complex"/>
    <property type="evidence" value="ECO:0007669"/>
    <property type="project" value="TreeGrafter"/>
</dbReference>
<dbReference type="PANTHER" id="PTHR10322:SF23">
    <property type="entry name" value="DNA POLYMERASE DELTA CATALYTIC SUBUNIT"/>
    <property type="match status" value="1"/>
</dbReference>
<dbReference type="GO" id="GO:0006297">
    <property type="term" value="P:nucleotide-excision repair, DNA gap filling"/>
    <property type="evidence" value="ECO:0007669"/>
    <property type="project" value="TreeGrafter"/>
</dbReference>
<reference evidence="8 9" key="1">
    <citation type="journal article" date="2021" name="Plant Biotechnol. J.">
        <title>Multi-omics assisted identification of the key and species-specific regulatory components of drought-tolerant mechanisms in Gossypium stocksii.</title>
        <authorList>
            <person name="Yu D."/>
            <person name="Ke L."/>
            <person name="Zhang D."/>
            <person name="Wu Y."/>
            <person name="Sun Y."/>
            <person name="Mei J."/>
            <person name="Sun J."/>
            <person name="Sun Y."/>
        </authorList>
    </citation>
    <scope>NUCLEOTIDE SEQUENCE [LARGE SCALE GENOMIC DNA]</scope>
    <source>
        <strain evidence="9">cv. E1</strain>
        <tissue evidence="8">Leaf</tissue>
    </source>
</reference>
<protein>
    <recommendedName>
        <fullName evidence="1">DNA-directed DNA polymerase</fullName>
        <ecNumber evidence="1">2.7.7.7</ecNumber>
    </recommendedName>
</protein>
<dbReference type="InterPro" id="IPR006134">
    <property type="entry name" value="DNA-dir_DNA_pol_B_multi_dom"/>
</dbReference>
<gene>
    <name evidence="8" type="ORF">J1N35_022895</name>
</gene>
<dbReference type="InterPro" id="IPR023211">
    <property type="entry name" value="DNA_pol_palm_dom_sf"/>
</dbReference>
<dbReference type="EMBL" id="JAIQCV010000007">
    <property type="protein sequence ID" value="KAH1083134.1"/>
    <property type="molecule type" value="Genomic_DNA"/>
</dbReference>
<sequence length="184" mass="20559">MSEKQRRLLKNAAKGRRNSGIFRKTSLKFRTAIQLQFDFFRAIYNLGTVLYGLAEDTIGTGGSTNPKEVSSNELYNQSAIYVAAAHALKPNYSVLEAKAGFYEKPIATLDFASLYPSIMMAYNLCYCTLVTPEDVRKLNLPPECVNRTPSGETFVKPELQKGILPEILEELLTARKQAKADLKL</sequence>
<accession>A0A9D3VJB0</accession>
<evidence type="ECO:0000256" key="6">
    <source>
        <dbReference type="ARBA" id="ARBA00049244"/>
    </source>
</evidence>
<dbReference type="AlphaFoldDB" id="A0A9D3VJB0"/>
<dbReference type="OrthoDB" id="548564at2759"/>
<dbReference type="GO" id="GO:0008296">
    <property type="term" value="F:3'-5'-DNA exonuclease activity"/>
    <property type="evidence" value="ECO:0007669"/>
    <property type="project" value="TreeGrafter"/>
</dbReference>
<comment type="caution">
    <text evidence="8">The sequence shown here is derived from an EMBL/GenBank/DDBJ whole genome shotgun (WGS) entry which is preliminary data.</text>
</comment>
<dbReference type="GO" id="GO:0003887">
    <property type="term" value="F:DNA-directed DNA polymerase activity"/>
    <property type="evidence" value="ECO:0007669"/>
    <property type="project" value="UniProtKB-KW"/>
</dbReference>
<feature type="domain" description="DNA-directed DNA polymerase family B multifunctional" evidence="7">
    <location>
        <begin position="93"/>
        <end position="183"/>
    </location>
</feature>
<organism evidence="8 9">
    <name type="scientific">Gossypium stocksii</name>
    <dbReference type="NCBI Taxonomy" id="47602"/>
    <lineage>
        <taxon>Eukaryota</taxon>
        <taxon>Viridiplantae</taxon>
        <taxon>Streptophyta</taxon>
        <taxon>Embryophyta</taxon>
        <taxon>Tracheophyta</taxon>
        <taxon>Spermatophyta</taxon>
        <taxon>Magnoliopsida</taxon>
        <taxon>eudicotyledons</taxon>
        <taxon>Gunneridae</taxon>
        <taxon>Pentapetalae</taxon>
        <taxon>rosids</taxon>
        <taxon>malvids</taxon>
        <taxon>Malvales</taxon>
        <taxon>Malvaceae</taxon>
        <taxon>Malvoideae</taxon>
        <taxon>Gossypium</taxon>
    </lineage>
</organism>
<evidence type="ECO:0000256" key="1">
    <source>
        <dbReference type="ARBA" id="ARBA00012417"/>
    </source>
</evidence>
<dbReference type="GO" id="GO:0045004">
    <property type="term" value="P:DNA replication proofreading"/>
    <property type="evidence" value="ECO:0007669"/>
    <property type="project" value="TreeGrafter"/>
</dbReference>
<evidence type="ECO:0000256" key="2">
    <source>
        <dbReference type="ARBA" id="ARBA00022679"/>
    </source>
</evidence>
<dbReference type="EC" id="2.7.7.7" evidence="1"/>
<dbReference type="Proteomes" id="UP000828251">
    <property type="component" value="Unassembled WGS sequence"/>
</dbReference>
<keyword evidence="2" id="KW-0808">Transferase</keyword>
<proteinExistence type="predicted"/>
<comment type="catalytic activity">
    <reaction evidence="6">
        <text>DNA(n) + a 2'-deoxyribonucleoside 5'-triphosphate = DNA(n+1) + diphosphate</text>
        <dbReference type="Rhea" id="RHEA:22508"/>
        <dbReference type="Rhea" id="RHEA-COMP:17339"/>
        <dbReference type="Rhea" id="RHEA-COMP:17340"/>
        <dbReference type="ChEBI" id="CHEBI:33019"/>
        <dbReference type="ChEBI" id="CHEBI:61560"/>
        <dbReference type="ChEBI" id="CHEBI:173112"/>
        <dbReference type="EC" id="2.7.7.7"/>
    </reaction>
</comment>
<dbReference type="InterPro" id="IPR050240">
    <property type="entry name" value="DNA_pol_type-B"/>
</dbReference>
<evidence type="ECO:0000259" key="7">
    <source>
        <dbReference type="Pfam" id="PF00136"/>
    </source>
</evidence>
<evidence type="ECO:0000256" key="5">
    <source>
        <dbReference type="ARBA" id="ARBA00023125"/>
    </source>
</evidence>
<dbReference type="GO" id="GO:0003677">
    <property type="term" value="F:DNA binding"/>
    <property type="evidence" value="ECO:0007669"/>
    <property type="project" value="UniProtKB-KW"/>
</dbReference>
<evidence type="ECO:0000313" key="8">
    <source>
        <dbReference type="EMBL" id="KAH1083134.1"/>
    </source>
</evidence>